<dbReference type="InterPro" id="IPR029058">
    <property type="entry name" value="AB_hydrolase_fold"/>
</dbReference>
<gene>
    <name evidence="1" type="ORF">AGERDE_LOCUS6504</name>
</gene>
<dbReference type="Proteomes" id="UP000789831">
    <property type="component" value="Unassembled WGS sequence"/>
</dbReference>
<sequence length="246" mass="27769">MNREDVRISDIHNSWIQGIRKGSVLRGYRGETIAQLFLLIVWDKMHPFAHLLERQNEFLYKDPHLIRYDSRGSLDSQYTRDYNAQDLKAVADAVVNRGLGKKITLAGWSMIAATATLTGVVDLDLESGENILSLLVAADELEIHELIHHAQDNLIVKKSTKSCKDYAYHLSSRIIQKIKRTCLKMISEEPHMIFKSEDYLSLEESVLVSLLKRDDLAMDEIEIGIQLSNGVGVGDISNLGNQPVPK</sequence>
<dbReference type="Gene3D" id="3.40.50.1820">
    <property type="entry name" value="alpha/beta hydrolase"/>
    <property type="match status" value="1"/>
</dbReference>
<dbReference type="SUPFAM" id="SSF53474">
    <property type="entry name" value="alpha/beta-Hydrolases"/>
    <property type="match status" value="1"/>
</dbReference>
<dbReference type="AlphaFoldDB" id="A0A9N9FP30"/>
<proteinExistence type="predicted"/>
<evidence type="ECO:0000313" key="1">
    <source>
        <dbReference type="EMBL" id="CAG8547710.1"/>
    </source>
</evidence>
<accession>A0A9N9FP30</accession>
<organism evidence="1 2">
    <name type="scientific">Ambispora gerdemannii</name>
    <dbReference type="NCBI Taxonomy" id="144530"/>
    <lineage>
        <taxon>Eukaryota</taxon>
        <taxon>Fungi</taxon>
        <taxon>Fungi incertae sedis</taxon>
        <taxon>Mucoromycota</taxon>
        <taxon>Glomeromycotina</taxon>
        <taxon>Glomeromycetes</taxon>
        <taxon>Archaeosporales</taxon>
        <taxon>Ambisporaceae</taxon>
        <taxon>Ambispora</taxon>
    </lineage>
</organism>
<comment type="caution">
    <text evidence="1">The sequence shown here is derived from an EMBL/GenBank/DDBJ whole genome shotgun (WGS) entry which is preliminary data.</text>
</comment>
<protein>
    <submittedName>
        <fullName evidence="1">11583_t:CDS:1</fullName>
    </submittedName>
</protein>
<name>A0A9N9FP30_9GLOM</name>
<dbReference type="EMBL" id="CAJVPL010001024">
    <property type="protein sequence ID" value="CAG8547710.1"/>
    <property type="molecule type" value="Genomic_DNA"/>
</dbReference>
<dbReference type="OrthoDB" id="408373at2759"/>
<evidence type="ECO:0000313" key="2">
    <source>
        <dbReference type="Proteomes" id="UP000789831"/>
    </source>
</evidence>
<keyword evidence="2" id="KW-1185">Reference proteome</keyword>
<reference evidence="1" key="1">
    <citation type="submission" date="2021-06" db="EMBL/GenBank/DDBJ databases">
        <authorList>
            <person name="Kallberg Y."/>
            <person name="Tangrot J."/>
            <person name="Rosling A."/>
        </authorList>
    </citation>
    <scope>NUCLEOTIDE SEQUENCE</scope>
    <source>
        <strain evidence="1">MT106</strain>
    </source>
</reference>